<accession>U5NE35</accession>
<gene>
    <name evidence="1" type="ORF">Cenrod_2426</name>
</gene>
<dbReference type="HOGENOM" id="CLU_3077963_0_0_4"/>
<dbReference type="EMBL" id="CP004885">
    <property type="protein sequence ID" value="AGX88483.1"/>
    <property type="molecule type" value="Genomic_DNA"/>
</dbReference>
<sequence>MLADIIFAVVAPLLHSLFRDCFGFYTLAAVRGLCVACATCLAPLSNRVGNGF</sequence>
<organism evidence="1 2">
    <name type="scientific">Candidatus Symbiobacter mobilis CR</name>
    <dbReference type="NCBI Taxonomy" id="946483"/>
    <lineage>
        <taxon>Bacteria</taxon>
        <taxon>Pseudomonadati</taxon>
        <taxon>Pseudomonadota</taxon>
        <taxon>Betaproteobacteria</taxon>
        <taxon>Burkholderiales</taxon>
        <taxon>Comamonadaceae</taxon>
    </lineage>
</organism>
<reference evidence="1 2" key="1">
    <citation type="journal article" date="2013" name="Genome Biol.">
        <title>Genomic analysis reveals key aspects of prokaryotic symbiosis in the phototrophic consortium "Chlorochromatium aggregatum".</title>
        <authorList>
            <person name="Liu Z."/>
            <person name="Muller J."/>
            <person name="Li T."/>
            <person name="Alvey R.M."/>
            <person name="Vogl K."/>
            <person name="Frigaard N.U."/>
            <person name="Rockwell N.C."/>
            <person name="Boyd E.S."/>
            <person name="Tomsho L.P."/>
            <person name="Schuster S.C."/>
            <person name="Henke P."/>
            <person name="Rohde M."/>
            <person name="Overmann J."/>
            <person name="Bryant D.A."/>
        </authorList>
    </citation>
    <scope>NUCLEOTIDE SEQUENCE [LARGE SCALE GENOMIC DNA]</scope>
    <source>
        <strain evidence="1">CR</strain>
    </source>
</reference>
<proteinExistence type="predicted"/>
<dbReference type="Proteomes" id="UP000017184">
    <property type="component" value="Chromosome"/>
</dbReference>
<dbReference type="AlphaFoldDB" id="U5NE35"/>
<name>U5NE35_9BURK</name>
<evidence type="ECO:0000313" key="1">
    <source>
        <dbReference type="EMBL" id="AGX88483.1"/>
    </source>
</evidence>
<keyword evidence="2" id="KW-1185">Reference proteome</keyword>
<dbReference type="KEGG" id="cbx:Cenrod_2426"/>
<evidence type="ECO:0000313" key="2">
    <source>
        <dbReference type="Proteomes" id="UP000017184"/>
    </source>
</evidence>
<protein>
    <submittedName>
        <fullName evidence="1">Uncharacterized protein</fullName>
    </submittedName>
</protein>